<gene>
    <name evidence="2" type="ORF">D7003_13740</name>
</gene>
<evidence type="ECO:0000256" key="1">
    <source>
        <dbReference type="SAM" id="Phobius"/>
    </source>
</evidence>
<organism evidence="2 3">
    <name type="scientific">Arthrobacter oryzae</name>
    <dbReference type="NCBI Taxonomy" id="409290"/>
    <lineage>
        <taxon>Bacteria</taxon>
        <taxon>Bacillati</taxon>
        <taxon>Actinomycetota</taxon>
        <taxon>Actinomycetes</taxon>
        <taxon>Micrococcales</taxon>
        <taxon>Micrococcaceae</taxon>
        <taxon>Arthrobacter</taxon>
    </lineage>
</organism>
<evidence type="ECO:0000313" key="3">
    <source>
        <dbReference type="Proteomes" id="UP000273807"/>
    </source>
</evidence>
<protein>
    <submittedName>
        <fullName evidence="2">Uncharacterized protein</fullName>
    </submittedName>
</protein>
<accession>A0A3N0BU99</accession>
<keyword evidence="1" id="KW-1133">Transmembrane helix</keyword>
<proteinExistence type="predicted"/>
<keyword evidence="3" id="KW-1185">Reference proteome</keyword>
<sequence>MTTLEYFKALSLQLRQRKLSEDEVADVLRELQSHLQDAGGRPEEAFGSPKDYAAGFPFGTTVSPGSKIGLLAAGTLIGLLGVKLIFGFILGIPFGPTGTVIYYATTFLLFAVLLGWSNVLQRKLPERMTEELTRQG</sequence>
<dbReference type="Pfam" id="PF22564">
    <property type="entry name" value="HAAS"/>
    <property type="match status" value="1"/>
</dbReference>
<dbReference type="EMBL" id="RBED01000112">
    <property type="protein sequence ID" value="RNL52766.1"/>
    <property type="molecule type" value="Genomic_DNA"/>
</dbReference>
<evidence type="ECO:0000313" key="2">
    <source>
        <dbReference type="EMBL" id="RNL52766.1"/>
    </source>
</evidence>
<dbReference type="Proteomes" id="UP000273807">
    <property type="component" value="Unassembled WGS sequence"/>
</dbReference>
<dbReference type="OrthoDB" id="4948322at2"/>
<reference evidence="2 3" key="1">
    <citation type="submission" date="2018-10" db="EMBL/GenBank/DDBJ databases">
        <title>Genome sequencing of Arthrobacter oryzae TNB02.</title>
        <authorList>
            <person name="Cho Y.-J."/>
            <person name="Cho A."/>
            <person name="Kim O.-S."/>
        </authorList>
    </citation>
    <scope>NUCLEOTIDE SEQUENCE [LARGE SCALE GENOMIC DNA]</scope>
    <source>
        <strain evidence="2 3">TNB02</strain>
    </source>
</reference>
<comment type="caution">
    <text evidence="2">The sequence shown here is derived from an EMBL/GenBank/DDBJ whole genome shotgun (WGS) entry which is preliminary data.</text>
</comment>
<feature type="transmembrane region" description="Helical" evidence="1">
    <location>
        <begin position="100"/>
        <end position="120"/>
    </location>
</feature>
<name>A0A3N0BU99_9MICC</name>
<keyword evidence="1" id="KW-0472">Membrane</keyword>
<feature type="transmembrane region" description="Helical" evidence="1">
    <location>
        <begin position="68"/>
        <end position="94"/>
    </location>
</feature>
<dbReference type="RefSeq" id="WP_123255995.1">
    <property type="nucleotide sequence ID" value="NZ_RBED01000112.1"/>
</dbReference>
<keyword evidence="1" id="KW-0812">Transmembrane</keyword>
<dbReference type="AlphaFoldDB" id="A0A3N0BU99"/>